<evidence type="ECO:0000256" key="7">
    <source>
        <dbReference type="ARBA" id="ARBA00023062"/>
    </source>
</evidence>
<feature type="domain" description="Proline dehydrogenase" evidence="11">
    <location>
        <begin position="43"/>
        <end position="293"/>
    </location>
</feature>
<evidence type="ECO:0000256" key="3">
    <source>
        <dbReference type="ARBA" id="ARBA00022630"/>
    </source>
</evidence>
<name>A0A077UIS6_9STAP</name>
<keyword evidence="7" id="KW-0642">Proline metabolism</keyword>
<keyword evidence="4 10" id="KW-0547">Nucleotide-binding</keyword>
<dbReference type="PIRSF" id="PIRSF000196">
    <property type="entry name" value="Pro_dehydrog"/>
    <property type="match status" value="1"/>
</dbReference>
<feature type="binding site" evidence="10">
    <location>
        <begin position="223"/>
        <end position="224"/>
    </location>
    <ligand>
        <name>FAD</name>
        <dbReference type="ChEBI" id="CHEBI:57692"/>
    </ligand>
</feature>
<dbReference type="InterPro" id="IPR008219">
    <property type="entry name" value="PRODH_bac_arc"/>
</dbReference>
<evidence type="ECO:0000256" key="8">
    <source>
        <dbReference type="ARBA" id="ARBA00048779"/>
    </source>
</evidence>
<feature type="binding site" evidence="9">
    <location>
        <position position="285"/>
    </location>
    <ligand>
        <name>substrate</name>
    </ligand>
</feature>
<evidence type="ECO:0000256" key="4">
    <source>
        <dbReference type="ARBA" id="ARBA00022741"/>
    </source>
</evidence>
<keyword evidence="5 10" id="KW-0274">FAD</keyword>
<protein>
    <recommendedName>
        <fullName evidence="2">proline dehydrogenase</fullName>
        <ecNumber evidence="2">1.5.5.2</ecNumber>
    </recommendedName>
</protein>
<dbReference type="Gene3D" id="3.20.20.220">
    <property type="match status" value="1"/>
</dbReference>
<dbReference type="SUPFAM" id="SSF51730">
    <property type="entry name" value="FAD-linked oxidoreductase"/>
    <property type="match status" value="1"/>
</dbReference>
<feature type="binding site" evidence="10">
    <location>
        <begin position="183"/>
        <end position="185"/>
    </location>
    <ligand>
        <name>FAD</name>
        <dbReference type="ChEBI" id="CHEBI:57692"/>
    </ligand>
</feature>
<feature type="binding site" evidence="10">
    <location>
        <position position="197"/>
    </location>
    <ligand>
        <name>FAD</name>
        <dbReference type="ChEBI" id="CHEBI:57692"/>
    </ligand>
</feature>
<evidence type="ECO:0000256" key="2">
    <source>
        <dbReference type="ARBA" id="ARBA00012695"/>
    </source>
</evidence>
<sequence length="333" mass="38021">MALLKNFFIGLSNNSFLNNAAKKVGPRMGANKVVAGNTIPQLINTIEHLNDKKIAVTVDNLGEFVGTEEESNHAKEQILTIMDALYQHGVNAHMSVKLSQLGAEFDLELAYQNLREILLKANSYNNMHINIDTEKYASLQQIIQVLDRLKGEFRNVGTVIQAYLFDSPELVDKYQDLRLRLVKGAYKENEAIAFQSKEDVDANYIKIIEQRLLNARNFTSIATHDHQIINHVKQFMKKHNIEKDRMEFQMLYGFRSELAEQIANEGYNFTIYVPYGDDWFAYFMRRLAERPQNLSLAVKEFVKPATIKRVGIIASIGTSIMLGASLVKKLCRK</sequence>
<evidence type="ECO:0000256" key="1">
    <source>
        <dbReference type="ARBA" id="ARBA00004739"/>
    </source>
</evidence>
<feature type="binding site" evidence="9">
    <location>
        <position position="286"/>
    </location>
    <ligand>
        <name>substrate</name>
    </ligand>
</feature>
<evidence type="ECO:0000259" key="11">
    <source>
        <dbReference type="Pfam" id="PF01619"/>
    </source>
</evidence>
<evidence type="ECO:0000256" key="5">
    <source>
        <dbReference type="ARBA" id="ARBA00022827"/>
    </source>
</evidence>
<gene>
    <name evidence="12" type="primary">fadM</name>
    <name evidence="12" type="ORF">ERS140147_01389</name>
</gene>
<dbReference type="InterPro" id="IPR002872">
    <property type="entry name" value="Proline_DH_dom"/>
</dbReference>
<dbReference type="Pfam" id="PF01619">
    <property type="entry name" value="Pro_dh"/>
    <property type="match status" value="1"/>
</dbReference>
<keyword evidence="6 12" id="KW-0560">Oxidoreductase</keyword>
<comment type="catalytic activity">
    <reaction evidence="8">
        <text>L-proline + a quinone = (S)-1-pyrroline-5-carboxylate + a quinol + H(+)</text>
        <dbReference type="Rhea" id="RHEA:23784"/>
        <dbReference type="ChEBI" id="CHEBI:15378"/>
        <dbReference type="ChEBI" id="CHEBI:17388"/>
        <dbReference type="ChEBI" id="CHEBI:24646"/>
        <dbReference type="ChEBI" id="CHEBI:60039"/>
        <dbReference type="ChEBI" id="CHEBI:132124"/>
        <dbReference type="EC" id="1.5.5.2"/>
    </reaction>
</comment>
<evidence type="ECO:0000256" key="10">
    <source>
        <dbReference type="PIRSR" id="PIRSR000196-2"/>
    </source>
</evidence>
<proteinExistence type="predicted"/>
<evidence type="ECO:0000256" key="6">
    <source>
        <dbReference type="ARBA" id="ARBA00023002"/>
    </source>
</evidence>
<evidence type="ECO:0000313" key="12">
    <source>
        <dbReference type="EMBL" id="CDR28260.1"/>
    </source>
</evidence>
<dbReference type="RefSeq" id="WP_047530685.1">
    <property type="nucleotide sequence ID" value="NZ_CCEH01000010.1"/>
</dbReference>
<dbReference type="InterPro" id="IPR029041">
    <property type="entry name" value="FAD-linked_oxidoreductase-like"/>
</dbReference>
<dbReference type="GO" id="GO:0010133">
    <property type="term" value="P:L-proline catabolic process to L-glutamate"/>
    <property type="evidence" value="ECO:0007669"/>
    <property type="project" value="UniProtKB-UniPathway"/>
</dbReference>
<feature type="binding site" evidence="10">
    <location>
        <position position="161"/>
    </location>
    <ligand>
        <name>FAD</name>
        <dbReference type="ChEBI" id="CHEBI:57692"/>
    </ligand>
</feature>
<dbReference type="PANTHER" id="PTHR13914:SF0">
    <property type="entry name" value="PROLINE DEHYDROGENASE 1, MITOCHONDRIAL"/>
    <property type="match status" value="1"/>
</dbReference>
<dbReference type="InterPro" id="IPR015659">
    <property type="entry name" value="Proline_oxidase"/>
</dbReference>
<dbReference type="GO" id="GO:0000166">
    <property type="term" value="F:nucleotide binding"/>
    <property type="evidence" value="ECO:0007669"/>
    <property type="project" value="UniProtKB-KW"/>
</dbReference>
<evidence type="ECO:0000256" key="9">
    <source>
        <dbReference type="PIRSR" id="PIRSR000196-1"/>
    </source>
</evidence>
<dbReference type="UniPathway" id="UPA00261">
    <property type="reaction ID" value="UER00373"/>
</dbReference>
<dbReference type="PANTHER" id="PTHR13914">
    <property type="entry name" value="PROLINE OXIDASE"/>
    <property type="match status" value="1"/>
</dbReference>
<feature type="binding site" evidence="9">
    <location>
        <position position="97"/>
    </location>
    <ligand>
        <name>substrate</name>
    </ligand>
</feature>
<dbReference type="AlphaFoldDB" id="A0A077UIS6"/>
<dbReference type="Proteomes" id="UP000044616">
    <property type="component" value="Unassembled WGS sequence"/>
</dbReference>
<dbReference type="EMBL" id="CCEH01000010">
    <property type="protein sequence ID" value="CDR28260.1"/>
    <property type="molecule type" value="Genomic_DNA"/>
</dbReference>
<dbReference type="EC" id="1.5.5.2" evidence="2"/>
<dbReference type="GO" id="GO:0004657">
    <property type="term" value="F:proline dehydrogenase activity"/>
    <property type="evidence" value="ECO:0007669"/>
    <property type="project" value="UniProtKB-EC"/>
</dbReference>
<reference evidence="12 13" key="1">
    <citation type="submission" date="2014-05" db="EMBL/GenBank/DDBJ databases">
        <authorList>
            <person name="Aslett A.Martin."/>
            <person name="De Silva Nishadi"/>
        </authorList>
    </citation>
    <scope>NUCLEOTIDE SEQUENCE [LARGE SCALE GENOMIC DNA]</scope>
</reference>
<keyword evidence="3" id="KW-0285">Flavoprotein</keyword>
<comment type="cofactor">
    <cofactor evidence="10">
        <name>FAD</name>
        <dbReference type="ChEBI" id="CHEBI:57692"/>
    </cofactor>
    <text evidence="10">Binds 1 FAD per subunit.</text>
</comment>
<accession>A0A077UIS6</accession>
<comment type="pathway">
    <text evidence="1">Amino-acid degradation; L-proline degradation into L-glutamate; L-glutamate from L-proline: step 1/2.</text>
</comment>
<organism evidence="12 13">
    <name type="scientific">Staphylococcus schweitzeri</name>
    <dbReference type="NCBI Taxonomy" id="1654388"/>
    <lineage>
        <taxon>Bacteria</taxon>
        <taxon>Bacillati</taxon>
        <taxon>Bacillota</taxon>
        <taxon>Bacilli</taxon>
        <taxon>Bacillales</taxon>
        <taxon>Staphylococcaceae</taxon>
        <taxon>Staphylococcus</taxon>
    </lineage>
</organism>
<evidence type="ECO:0000313" key="13">
    <source>
        <dbReference type="Proteomes" id="UP000044616"/>
    </source>
</evidence>